<evidence type="ECO:0000256" key="2">
    <source>
        <dbReference type="ARBA" id="ARBA00023015"/>
    </source>
</evidence>
<dbReference type="InterPro" id="IPR007627">
    <property type="entry name" value="RNA_pol_sigma70_r2"/>
</dbReference>
<evidence type="ECO:0000256" key="5">
    <source>
        <dbReference type="ARBA" id="ARBA00023163"/>
    </source>
</evidence>
<evidence type="ECO:0000256" key="3">
    <source>
        <dbReference type="ARBA" id="ARBA00023082"/>
    </source>
</evidence>
<dbReference type="SUPFAM" id="SSF88659">
    <property type="entry name" value="Sigma3 and sigma4 domains of RNA polymerase sigma factors"/>
    <property type="match status" value="1"/>
</dbReference>
<keyword evidence="3" id="KW-0731">Sigma factor</keyword>
<dbReference type="InterPro" id="IPR013324">
    <property type="entry name" value="RNA_pol_sigma_r3/r4-like"/>
</dbReference>
<dbReference type="GO" id="GO:0003677">
    <property type="term" value="F:DNA binding"/>
    <property type="evidence" value="ECO:0007669"/>
    <property type="project" value="UniProtKB-KW"/>
</dbReference>
<dbReference type="InterPro" id="IPR036388">
    <property type="entry name" value="WH-like_DNA-bd_sf"/>
</dbReference>
<dbReference type="InterPro" id="IPR013325">
    <property type="entry name" value="RNA_pol_sigma_r2"/>
</dbReference>
<evidence type="ECO:0000259" key="6">
    <source>
        <dbReference type="Pfam" id="PF04542"/>
    </source>
</evidence>
<protein>
    <submittedName>
        <fullName evidence="8">SigE family RNA polymerase sigma factor</fullName>
    </submittedName>
</protein>
<dbReference type="Proteomes" id="UP001138997">
    <property type="component" value="Unassembled WGS sequence"/>
</dbReference>
<dbReference type="InterPro" id="IPR014325">
    <property type="entry name" value="RNA_pol_sigma-E_actinobac"/>
</dbReference>
<feature type="domain" description="RNA polymerase sigma-70 region 2" evidence="6">
    <location>
        <begin position="26"/>
        <end position="91"/>
    </location>
</feature>
<dbReference type="PANTHER" id="PTHR43133">
    <property type="entry name" value="RNA POLYMERASE ECF-TYPE SIGMA FACTO"/>
    <property type="match status" value="1"/>
</dbReference>
<dbReference type="AlphaFoldDB" id="A0A9X1N985"/>
<keyword evidence="9" id="KW-1185">Reference proteome</keyword>
<dbReference type="SUPFAM" id="SSF88946">
    <property type="entry name" value="Sigma2 domain of RNA polymerase sigma factors"/>
    <property type="match status" value="1"/>
</dbReference>
<feature type="domain" description="RNA polymerase sigma factor 70 region 4 type 2" evidence="7">
    <location>
        <begin position="119"/>
        <end position="170"/>
    </location>
</feature>
<reference evidence="8" key="1">
    <citation type="submission" date="2021-11" db="EMBL/GenBank/DDBJ databases">
        <title>Streptomyces corallinus and Kineosporia corallina sp. nov., two new coral-derived marine actinobacteria.</title>
        <authorList>
            <person name="Buangrab K."/>
            <person name="Sutthacheep M."/>
            <person name="Yeemin T."/>
            <person name="Harunari E."/>
            <person name="Igarashi Y."/>
            <person name="Sripreechasak P."/>
            <person name="Kanchanasin P."/>
            <person name="Tanasupawat S."/>
            <person name="Phongsopitanun W."/>
        </authorList>
    </citation>
    <scope>NUCLEOTIDE SEQUENCE</scope>
    <source>
        <strain evidence="8">JCM 31032</strain>
    </source>
</reference>
<comment type="caution">
    <text evidence="8">The sequence shown here is derived from an EMBL/GenBank/DDBJ whole genome shotgun (WGS) entry which is preliminary data.</text>
</comment>
<keyword evidence="5" id="KW-0804">Transcription</keyword>
<dbReference type="GO" id="GO:0016987">
    <property type="term" value="F:sigma factor activity"/>
    <property type="evidence" value="ECO:0007669"/>
    <property type="project" value="UniProtKB-KW"/>
</dbReference>
<accession>A0A9X1N985</accession>
<keyword evidence="2" id="KW-0805">Transcription regulation</keyword>
<evidence type="ECO:0000313" key="9">
    <source>
        <dbReference type="Proteomes" id="UP001138997"/>
    </source>
</evidence>
<organism evidence="8 9">
    <name type="scientific">Kineosporia babensis</name>
    <dbReference type="NCBI Taxonomy" id="499548"/>
    <lineage>
        <taxon>Bacteria</taxon>
        <taxon>Bacillati</taxon>
        <taxon>Actinomycetota</taxon>
        <taxon>Actinomycetes</taxon>
        <taxon>Kineosporiales</taxon>
        <taxon>Kineosporiaceae</taxon>
        <taxon>Kineosporia</taxon>
    </lineage>
</organism>
<dbReference type="Pfam" id="PF08281">
    <property type="entry name" value="Sigma70_r4_2"/>
    <property type="match status" value="1"/>
</dbReference>
<name>A0A9X1N985_9ACTN</name>
<dbReference type="Gene3D" id="1.10.1740.10">
    <property type="match status" value="1"/>
</dbReference>
<keyword evidence="4" id="KW-0238">DNA-binding</keyword>
<proteinExistence type="inferred from homology"/>
<comment type="similarity">
    <text evidence="1">Belongs to the sigma-70 factor family. ECF subfamily.</text>
</comment>
<dbReference type="InterPro" id="IPR039425">
    <property type="entry name" value="RNA_pol_sigma-70-like"/>
</dbReference>
<evidence type="ECO:0000256" key="1">
    <source>
        <dbReference type="ARBA" id="ARBA00010641"/>
    </source>
</evidence>
<dbReference type="NCBIfam" id="TIGR02983">
    <property type="entry name" value="SigE-fam_strep"/>
    <property type="match status" value="1"/>
</dbReference>
<dbReference type="GO" id="GO:0006352">
    <property type="term" value="P:DNA-templated transcription initiation"/>
    <property type="evidence" value="ECO:0007669"/>
    <property type="project" value="InterPro"/>
</dbReference>
<evidence type="ECO:0000259" key="7">
    <source>
        <dbReference type="Pfam" id="PF08281"/>
    </source>
</evidence>
<sequence>MSKPPATGSSAVRPGKASAKAEFEDFFRRHHRELARLAYSMTGNRTEADDVVGEALASAWERWDRVQAADSPLAYVRKIVVNLSVERVRTAVRDRQRHRLMAPLTRWFYHSPDVGGAVDLQAAVLSLPPGRRACVVMRHVLDLPEEEVARTLGISLGTVKSQTSKGLAQLRSQLAPGELAAAASSARATRTTRKEA</sequence>
<gene>
    <name evidence="8" type="ORF">LR394_01255</name>
</gene>
<dbReference type="PANTHER" id="PTHR43133:SF50">
    <property type="entry name" value="ECF RNA POLYMERASE SIGMA FACTOR SIGM"/>
    <property type="match status" value="1"/>
</dbReference>
<dbReference type="RefSeq" id="WP_231438435.1">
    <property type="nucleotide sequence ID" value="NZ_JAJOMB010000001.1"/>
</dbReference>
<evidence type="ECO:0000256" key="4">
    <source>
        <dbReference type="ARBA" id="ARBA00023125"/>
    </source>
</evidence>
<dbReference type="Pfam" id="PF04542">
    <property type="entry name" value="Sigma70_r2"/>
    <property type="match status" value="1"/>
</dbReference>
<dbReference type="InterPro" id="IPR013249">
    <property type="entry name" value="RNA_pol_sigma70_r4_t2"/>
</dbReference>
<dbReference type="CDD" id="cd06171">
    <property type="entry name" value="Sigma70_r4"/>
    <property type="match status" value="1"/>
</dbReference>
<evidence type="ECO:0000313" key="8">
    <source>
        <dbReference type="EMBL" id="MCD5309510.1"/>
    </source>
</evidence>
<dbReference type="Gene3D" id="1.10.10.10">
    <property type="entry name" value="Winged helix-like DNA-binding domain superfamily/Winged helix DNA-binding domain"/>
    <property type="match status" value="1"/>
</dbReference>
<dbReference type="EMBL" id="JAJOMB010000001">
    <property type="protein sequence ID" value="MCD5309510.1"/>
    <property type="molecule type" value="Genomic_DNA"/>
</dbReference>